<proteinExistence type="predicted"/>
<dbReference type="Gene3D" id="3.40.50.170">
    <property type="entry name" value="Formyl transferase, N-terminal domain"/>
    <property type="match status" value="1"/>
</dbReference>
<accession>A0A1H6XBS4</accession>
<dbReference type="SUPFAM" id="SSF53328">
    <property type="entry name" value="Formyltransferase"/>
    <property type="match status" value="1"/>
</dbReference>
<dbReference type="InterPro" id="IPR002376">
    <property type="entry name" value="Formyl_transf_N"/>
</dbReference>
<dbReference type="CDD" id="cd08653">
    <property type="entry name" value="FMT_core_like_3"/>
    <property type="match status" value="1"/>
</dbReference>
<evidence type="ECO:0000313" key="6">
    <source>
        <dbReference type="EMBL" id="SEJ26588.1"/>
    </source>
</evidence>
<evidence type="ECO:0000256" key="2">
    <source>
        <dbReference type="ARBA" id="ARBA00012254"/>
    </source>
</evidence>
<dbReference type="GO" id="GO:0004644">
    <property type="term" value="F:phosphoribosylglycinamide formyltransferase activity"/>
    <property type="evidence" value="ECO:0007669"/>
    <property type="project" value="UniProtKB-EC"/>
</dbReference>
<evidence type="ECO:0000259" key="5">
    <source>
        <dbReference type="Pfam" id="PF00551"/>
    </source>
</evidence>
<dbReference type="OrthoDB" id="9802815at2"/>
<dbReference type="AlphaFoldDB" id="A0A1H6XBS4"/>
<dbReference type="PANTHER" id="PTHR43369:SF2">
    <property type="entry name" value="PHOSPHORIBOSYLGLYCINAMIDE FORMYLTRANSFERASE"/>
    <property type="match status" value="1"/>
</dbReference>
<keyword evidence="3 6" id="KW-0808">Transferase</keyword>
<comment type="pathway">
    <text evidence="1">Purine metabolism; IMP biosynthesis via de novo pathway; N(2)-formyl-N(1)-(5-phospho-D-ribosyl)glycinamide from N(1)-(5-phospho-D-ribosyl)glycinamide (10-formyl THF route): step 1/1.</text>
</comment>
<evidence type="ECO:0000256" key="3">
    <source>
        <dbReference type="ARBA" id="ARBA00022679"/>
    </source>
</evidence>
<gene>
    <name evidence="6" type="ORF">SAMN05216201_106143</name>
</gene>
<dbReference type="Proteomes" id="UP000242930">
    <property type="component" value="Unassembled WGS sequence"/>
</dbReference>
<dbReference type="GO" id="GO:0006189">
    <property type="term" value="P:'de novo' IMP biosynthetic process"/>
    <property type="evidence" value="ECO:0007669"/>
    <property type="project" value="TreeGrafter"/>
</dbReference>
<keyword evidence="4" id="KW-0658">Purine biosynthesis</keyword>
<organism evidence="6 7">
    <name type="scientific">Pseudomonas linyingensis</name>
    <dbReference type="NCBI Taxonomy" id="915471"/>
    <lineage>
        <taxon>Bacteria</taxon>
        <taxon>Pseudomonadati</taxon>
        <taxon>Pseudomonadota</taxon>
        <taxon>Gammaproteobacteria</taxon>
        <taxon>Pseudomonadales</taxon>
        <taxon>Pseudomonadaceae</taxon>
        <taxon>Pseudomonas</taxon>
    </lineage>
</organism>
<feature type="domain" description="Formyl transferase N-terminal" evidence="5">
    <location>
        <begin position="95"/>
        <end position="195"/>
    </location>
</feature>
<name>A0A1H6XBS4_9PSED</name>
<dbReference type="STRING" id="915471.SAMN05216201_106143"/>
<evidence type="ECO:0000256" key="4">
    <source>
        <dbReference type="ARBA" id="ARBA00022755"/>
    </source>
</evidence>
<dbReference type="PANTHER" id="PTHR43369">
    <property type="entry name" value="PHOSPHORIBOSYLGLYCINAMIDE FORMYLTRANSFERASE"/>
    <property type="match status" value="1"/>
</dbReference>
<dbReference type="InterPro" id="IPR036477">
    <property type="entry name" value="Formyl_transf_N_sf"/>
</dbReference>
<dbReference type="GO" id="GO:0005829">
    <property type="term" value="C:cytosol"/>
    <property type="evidence" value="ECO:0007669"/>
    <property type="project" value="TreeGrafter"/>
</dbReference>
<reference evidence="7" key="1">
    <citation type="submission" date="2016-10" db="EMBL/GenBank/DDBJ databases">
        <authorList>
            <person name="Varghese N."/>
            <person name="Submissions S."/>
        </authorList>
    </citation>
    <scope>NUCLEOTIDE SEQUENCE [LARGE SCALE GENOMIC DNA]</scope>
    <source>
        <strain evidence="7">LMG 25967</strain>
    </source>
</reference>
<dbReference type="RefSeq" id="WP_090310228.1">
    <property type="nucleotide sequence ID" value="NZ_FNZE01000006.1"/>
</dbReference>
<dbReference type="EMBL" id="FNZE01000006">
    <property type="protein sequence ID" value="SEJ26588.1"/>
    <property type="molecule type" value="Genomic_DNA"/>
</dbReference>
<sequence>METPHVRVTMLCGNGRSSRILYNSLAKLPGVRIERIILEDSPSALALLRGRIRKLGAAKVVGQLLFMAYNRLLSRASTERIHQLMADYGISDAAFPAEVLSRVDSINNPRTIELLEAARPDVVIVNGTRIISASILAAISCPVINTHMGITPRYRGVHGGYWALARGDRENCGVTVHLIDPGIDTGGVLYQDTIHPESRDNFNTYPIHQLAKAIPLVKAALDDIRHNQIQVKPGVLPSMLWSHPTLLEYLGNWVRSGAK</sequence>
<keyword evidence="7" id="KW-1185">Reference proteome</keyword>
<dbReference type="EC" id="2.1.2.2" evidence="2"/>
<evidence type="ECO:0000313" key="7">
    <source>
        <dbReference type="Proteomes" id="UP000242930"/>
    </source>
</evidence>
<protein>
    <recommendedName>
        <fullName evidence="2">phosphoribosylglycinamide formyltransferase 1</fullName>
        <ecNumber evidence="2">2.1.2.2</ecNumber>
    </recommendedName>
</protein>
<dbReference type="Pfam" id="PF00551">
    <property type="entry name" value="Formyl_trans_N"/>
    <property type="match status" value="1"/>
</dbReference>
<evidence type="ECO:0000256" key="1">
    <source>
        <dbReference type="ARBA" id="ARBA00005054"/>
    </source>
</evidence>